<accession>A0A379HJT7</accession>
<proteinExistence type="predicted"/>
<dbReference type="GO" id="GO:0004530">
    <property type="term" value="F:deoxyribonuclease I activity"/>
    <property type="evidence" value="ECO:0007669"/>
    <property type="project" value="InterPro"/>
</dbReference>
<dbReference type="Pfam" id="PF21111">
    <property type="entry name" value="CDI_toxin_EC869_like"/>
    <property type="match status" value="1"/>
</dbReference>
<dbReference type="Proteomes" id="UP000255000">
    <property type="component" value="Unassembled WGS sequence"/>
</dbReference>
<gene>
    <name evidence="2" type="ORF">NCTC13350_04300</name>
</gene>
<reference evidence="2 3" key="1">
    <citation type="submission" date="2018-06" db="EMBL/GenBank/DDBJ databases">
        <authorList>
            <consortium name="Pathogen Informatics"/>
            <person name="Doyle S."/>
        </authorList>
    </citation>
    <scope>NUCLEOTIDE SEQUENCE [LARGE SCALE GENOMIC DNA]</scope>
    <source>
        <strain evidence="2 3">NCTC13350</strain>
    </source>
</reference>
<dbReference type="CDD" id="cd13444">
    <property type="entry name" value="CDI_toxin_EC869_like"/>
    <property type="match status" value="1"/>
</dbReference>
<evidence type="ECO:0000313" key="3">
    <source>
        <dbReference type="Proteomes" id="UP000255000"/>
    </source>
</evidence>
<evidence type="ECO:0000259" key="1">
    <source>
        <dbReference type="Pfam" id="PF21111"/>
    </source>
</evidence>
<evidence type="ECO:0000313" key="2">
    <source>
        <dbReference type="EMBL" id="SUC82807.1"/>
    </source>
</evidence>
<organism evidence="2 3">
    <name type="scientific">Pannonibacter phragmitetus</name>
    <dbReference type="NCBI Taxonomy" id="121719"/>
    <lineage>
        <taxon>Bacteria</taxon>
        <taxon>Pseudomonadati</taxon>
        <taxon>Pseudomonadota</taxon>
        <taxon>Alphaproteobacteria</taxon>
        <taxon>Hyphomicrobiales</taxon>
        <taxon>Stappiaceae</taxon>
        <taxon>Pannonibacter</taxon>
    </lineage>
</organism>
<dbReference type="EMBL" id="UGSK01000002">
    <property type="protein sequence ID" value="SUC82807.1"/>
    <property type="molecule type" value="Genomic_DNA"/>
</dbReference>
<protein>
    <recommendedName>
        <fullName evidence="1">CdiA toxin EC869-like domain-containing protein</fullName>
    </recommendedName>
</protein>
<sequence length="648" mass="67884">MDLTGGVISSTADAEDNYLSARELAWRDVQNSSASSSSGFGVGFGVNFGNADTQAGKDVAARYPGTLTPIVNMPAREGGSGTTRATVTPGTLELSDQRQDLASLNRDAGAAHVSVEAYDIARLKARQEGAAALSQLLNGLTGDLSAEIGLKDGDPAKAALHAAAGAAVAAVAGTDIGTGAAAGLAQELIGAAVNDVLMSNPQLTQAQRNALSQWAAAALGSVIGGASGAAAALDADRFNRQLHMAEADLIRANAARYAVEQGYCESIAACDAEAVSRATLELTSETLRGVSDDFDYLEVNSNARAFLNGLAQAGQQVDGQTLFGELDRKGSEYRNSLINISTVLQTADTLGLLDTREGRTMLSRAYALAADEIGPHFNEVGRSDVLSLLSGMDTLASIYEAIAADILTNPEDPAYADVDPMMLRGELSASASRLRNMIKIAVVRGSGHFTFTEKLGGGGPETRIMAQAYAENLASFAGGLDGAMGIALRRIIKNGAIGAGKGVGEAVDRSTTGIVWGKGIQDQGMPWENYLATKLPADSRLPPNFKTFDFFDPGTQTAISAKTLDTTTAARTIRPQQVYSTLKRNIDAVARFEKYELGERTLNSSQIKAKELHVAVPSATNNAQWEQIKKAVQYGQSNGVTVKVTRIQ</sequence>
<dbReference type="AlphaFoldDB" id="A0A379HJT7"/>
<name>A0A379HJT7_9HYPH</name>
<dbReference type="Gene3D" id="3.40.1350.110">
    <property type="match status" value="1"/>
</dbReference>
<feature type="domain" description="CdiA toxin EC869-like" evidence="1">
    <location>
        <begin position="523"/>
        <end position="645"/>
    </location>
</feature>
<dbReference type="InterPro" id="IPR033799">
    <property type="entry name" value="CdiA_EC869-like"/>
</dbReference>